<keyword evidence="1" id="KW-0732">Signal</keyword>
<feature type="signal peptide" evidence="1">
    <location>
        <begin position="1"/>
        <end position="28"/>
    </location>
</feature>
<sequence length="472" mass="51038">MPRRPSPRVTLLLSLFPALLMTPTKATAAAPVQLPPYEEHRLDNGLRVLIAPKRDLPLAAVDLVVETGGSEDPKGKAGLASFTAGLLRRGTTTRSADEIDGSIEFVGGALDTGAGRDASSVSASATSENLPLALELVADVGLHPSFPKAEFELHKRRVTAFLAQALDDPGTVADRAMLGAILLPDHPYAMPSSGTRSSIKAIRLADVRAFHAKHYAPERATLIVVGDVEPAKVLSLARKHFGAWKTKAPQRPAIAEAAPLKKNRILIIHKEKATQVQVRFVGAAFTRKTDPAFFPMVVANGAFGGGFTSRLVDEIRVNRGLSYSVGTRLLQLREAGFYTFSSFTKNETIGELLQVAIGEAGRARQAGFSGEELSRSKSYLSGVYPLRLETNEQIASALMEMQLYDLPKDWVLSYRRRLAEATPEQIDDAAKAWFFARPFAIVLVGDKKAIRKGLAQAGVEGDVQVIPIEELE</sequence>
<protein>
    <submittedName>
        <fullName evidence="4">Putative secreted zinc protease</fullName>
    </submittedName>
</protein>
<organism evidence="4 5">
    <name type="scientific">Vulgatibacter incomptus</name>
    <dbReference type="NCBI Taxonomy" id="1391653"/>
    <lineage>
        <taxon>Bacteria</taxon>
        <taxon>Pseudomonadati</taxon>
        <taxon>Myxococcota</taxon>
        <taxon>Myxococcia</taxon>
        <taxon>Myxococcales</taxon>
        <taxon>Cystobacterineae</taxon>
        <taxon>Vulgatibacteraceae</taxon>
        <taxon>Vulgatibacter</taxon>
    </lineage>
</organism>
<feature type="domain" description="Peptidase M16 C-terminal" evidence="3">
    <location>
        <begin position="202"/>
        <end position="378"/>
    </location>
</feature>
<dbReference type="PANTHER" id="PTHR11851">
    <property type="entry name" value="METALLOPROTEASE"/>
    <property type="match status" value="1"/>
</dbReference>
<dbReference type="InterPro" id="IPR011765">
    <property type="entry name" value="Pept_M16_N"/>
</dbReference>
<dbReference type="Gene3D" id="3.30.830.10">
    <property type="entry name" value="Metalloenzyme, LuxS/M16 peptidase-like"/>
    <property type="match status" value="2"/>
</dbReference>
<dbReference type="GO" id="GO:0046872">
    <property type="term" value="F:metal ion binding"/>
    <property type="evidence" value="ECO:0007669"/>
    <property type="project" value="InterPro"/>
</dbReference>
<dbReference type="AlphaFoldDB" id="A0A0K1PCS0"/>
<evidence type="ECO:0000313" key="4">
    <source>
        <dbReference type="EMBL" id="AKU91297.1"/>
    </source>
</evidence>
<dbReference type="Pfam" id="PF00675">
    <property type="entry name" value="Peptidase_M16"/>
    <property type="match status" value="1"/>
</dbReference>
<dbReference type="Pfam" id="PF05193">
    <property type="entry name" value="Peptidase_M16_C"/>
    <property type="match status" value="1"/>
</dbReference>
<keyword evidence="4" id="KW-0378">Hydrolase</keyword>
<evidence type="ECO:0000259" key="2">
    <source>
        <dbReference type="Pfam" id="PF00675"/>
    </source>
</evidence>
<evidence type="ECO:0000259" key="3">
    <source>
        <dbReference type="Pfam" id="PF05193"/>
    </source>
</evidence>
<dbReference type="GO" id="GO:0008233">
    <property type="term" value="F:peptidase activity"/>
    <property type="evidence" value="ECO:0007669"/>
    <property type="project" value="UniProtKB-KW"/>
</dbReference>
<dbReference type="PANTHER" id="PTHR11851:SF224">
    <property type="entry name" value="PROCESSING PROTEASE"/>
    <property type="match status" value="1"/>
</dbReference>
<accession>A0A0K1PCS0</accession>
<dbReference type="OrthoDB" id="9811314at2"/>
<dbReference type="Proteomes" id="UP000055590">
    <property type="component" value="Chromosome"/>
</dbReference>
<dbReference type="EMBL" id="CP012332">
    <property type="protein sequence ID" value="AKU91297.1"/>
    <property type="molecule type" value="Genomic_DNA"/>
</dbReference>
<feature type="domain" description="Peptidase M16 N-terminal" evidence="2">
    <location>
        <begin position="56"/>
        <end position="159"/>
    </location>
</feature>
<proteinExistence type="predicted"/>
<keyword evidence="4" id="KW-0645">Protease</keyword>
<evidence type="ECO:0000313" key="5">
    <source>
        <dbReference type="Proteomes" id="UP000055590"/>
    </source>
</evidence>
<gene>
    <name evidence="4" type="ORF">AKJ08_1684</name>
</gene>
<evidence type="ECO:0000256" key="1">
    <source>
        <dbReference type="SAM" id="SignalP"/>
    </source>
</evidence>
<dbReference type="KEGG" id="vin:AKJ08_1684"/>
<dbReference type="InterPro" id="IPR050361">
    <property type="entry name" value="MPP/UQCRC_Complex"/>
</dbReference>
<dbReference type="STRING" id="1391653.AKJ08_1684"/>
<dbReference type="InterPro" id="IPR007863">
    <property type="entry name" value="Peptidase_M16_C"/>
</dbReference>
<dbReference type="SUPFAM" id="SSF63411">
    <property type="entry name" value="LuxS/MPP-like metallohydrolase"/>
    <property type="match status" value="2"/>
</dbReference>
<dbReference type="RefSeq" id="WP_050725625.1">
    <property type="nucleotide sequence ID" value="NZ_CP012332.1"/>
</dbReference>
<dbReference type="GO" id="GO:0006508">
    <property type="term" value="P:proteolysis"/>
    <property type="evidence" value="ECO:0007669"/>
    <property type="project" value="UniProtKB-KW"/>
</dbReference>
<keyword evidence="5" id="KW-1185">Reference proteome</keyword>
<dbReference type="InterPro" id="IPR011249">
    <property type="entry name" value="Metalloenz_LuxS/M16"/>
</dbReference>
<reference evidence="4 5" key="1">
    <citation type="submission" date="2015-08" db="EMBL/GenBank/DDBJ databases">
        <authorList>
            <person name="Babu N.S."/>
            <person name="Beckwith C.J."/>
            <person name="Beseler K.G."/>
            <person name="Brison A."/>
            <person name="Carone J.V."/>
            <person name="Caskin T.P."/>
            <person name="Diamond M."/>
            <person name="Durham M.E."/>
            <person name="Foxe J.M."/>
            <person name="Go M."/>
            <person name="Henderson B.A."/>
            <person name="Jones I.B."/>
            <person name="McGettigan J.A."/>
            <person name="Micheletti S.J."/>
            <person name="Nasrallah M.E."/>
            <person name="Ortiz D."/>
            <person name="Piller C.R."/>
            <person name="Privatt S.R."/>
            <person name="Schneider S.L."/>
            <person name="Sharp S."/>
            <person name="Smith T.C."/>
            <person name="Stanton J.D."/>
            <person name="Ullery H.E."/>
            <person name="Wilson R.J."/>
            <person name="Serrano M.G."/>
            <person name="Buck G."/>
            <person name="Lee V."/>
            <person name="Wang Y."/>
            <person name="Carvalho R."/>
            <person name="Voegtly L."/>
            <person name="Shi R."/>
            <person name="Duckworth R."/>
            <person name="Johnson A."/>
            <person name="Loviza R."/>
            <person name="Walstead R."/>
            <person name="Shah Z."/>
            <person name="Kiflezghi M."/>
            <person name="Wade K."/>
            <person name="Ball S.L."/>
            <person name="Bradley K.W."/>
            <person name="Asai D.J."/>
            <person name="Bowman C.A."/>
            <person name="Russell D.A."/>
            <person name="Pope W.H."/>
            <person name="Jacobs-Sera D."/>
            <person name="Hendrix R.W."/>
            <person name="Hatfull G.F."/>
        </authorList>
    </citation>
    <scope>NUCLEOTIDE SEQUENCE [LARGE SCALE GENOMIC DNA]</scope>
    <source>
        <strain evidence="4 5">DSM 27710</strain>
    </source>
</reference>
<name>A0A0K1PCS0_9BACT</name>
<feature type="chain" id="PRO_5005465878" evidence="1">
    <location>
        <begin position="29"/>
        <end position="472"/>
    </location>
</feature>